<dbReference type="GO" id="GO:0000160">
    <property type="term" value="P:phosphorelay signal transduction system"/>
    <property type="evidence" value="ECO:0007669"/>
    <property type="project" value="InterPro"/>
</dbReference>
<dbReference type="InterPro" id="IPR001867">
    <property type="entry name" value="OmpR/PhoB-type_DNA-bd"/>
</dbReference>
<name>A0A6N2T9L4_9BACT</name>
<dbReference type="InterPro" id="IPR001789">
    <property type="entry name" value="Sig_transdc_resp-reg_receiver"/>
</dbReference>
<dbReference type="PROSITE" id="PS51755">
    <property type="entry name" value="OMPR_PHOB"/>
    <property type="match status" value="1"/>
</dbReference>
<dbReference type="GO" id="GO:0003677">
    <property type="term" value="F:DNA binding"/>
    <property type="evidence" value="ECO:0007669"/>
    <property type="project" value="UniProtKB-UniRule"/>
</dbReference>
<dbReference type="Gene3D" id="1.10.10.10">
    <property type="entry name" value="Winged helix-like DNA-binding domain superfamily/Winged helix DNA-binding domain"/>
    <property type="match status" value="1"/>
</dbReference>
<dbReference type="Gene3D" id="3.40.50.2300">
    <property type="match status" value="1"/>
</dbReference>
<sequence length="197" mass="23201">MLDIFFLESDVATNNKIKNALQNRDCNVFSNSGLNFNFDEFDKNFDIYLLGTNFGSIRNIDILNYIKNKNKHAKVIFISNILDFNELNLAYQNGCDDYIKPPFSIEELFYKIELFKKSQEQNVQKIYTNLTKYENKLLNIFIKNKNLVLTSEQICFYLYGEFKNDATLRSMIRRLRQQLINGKIINIKGLGYKFVCC</sequence>
<evidence type="ECO:0000256" key="1">
    <source>
        <dbReference type="ARBA" id="ARBA00023125"/>
    </source>
</evidence>
<accession>A0A6N2T9L4</accession>
<evidence type="ECO:0000256" key="3">
    <source>
        <dbReference type="PROSITE-ProRule" id="PRU01091"/>
    </source>
</evidence>
<evidence type="ECO:0000259" key="5">
    <source>
        <dbReference type="PROSITE" id="PS51755"/>
    </source>
</evidence>
<comment type="caution">
    <text evidence="2">Lacks conserved residue(s) required for the propagation of feature annotation.</text>
</comment>
<dbReference type="PROSITE" id="PS50110">
    <property type="entry name" value="RESPONSE_REGULATORY"/>
    <property type="match status" value="1"/>
</dbReference>
<dbReference type="EMBL" id="CACRSK010000006">
    <property type="protein sequence ID" value="VYT01232.1"/>
    <property type="molecule type" value="Genomic_DNA"/>
</dbReference>
<gene>
    <name evidence="6" type="primary">cssR</name>
    <name evidence="6" type="ORF">CULFYP111_01228</name>
</gene>
<dbReference type="CDD" id="cd00383">
    <property type="entry name" value="trans_reg_C"/>
    <property type="match status" value="1"/>
</dbReference>
<evidence type="ECO:0000259" key="4">
    <source>
        <dbReference type="PROSITE" id="PS50110"/>
    </source>
</evidence>
<feature type="domain" description="OmpR/PhoB-type" evidence="5">
    <location>
        <begin position="100"/>
        <end position="196"/>
    </location>
</feature>
<dbReference type="SUPFAM" id="SSF46894">
    <property type="entry name" value="C-terminal effector domain of the bipartite response regulators"/>
    <property type="match status" value="1"/>
</dbReference>
<dbReference type="Pfam" id="PF00486">
    <property type="entry name" value="Trans_reg_C"/>
    <property type="match status" value="1"/>
</dbReference>
<protein>
    <submittedName>
        <fullName evidence="6">Transcriptional regulatory protein CssR</fullName>
    </submittedName>
</protein>
<reference evidence="6" key="1">
    <citation type="submission" date="2019-11" db="EMBL/GenBank/DDBJ databases">
        <authorList>
            <person name="Feng L."/>
        </authorList>
    </citation>
    <scope>NUCLEOTIDE SEQUENCE</scope>
    <source>
        <strain evidence="6">CUreolyticusLFYP111</strain>
    </source>
</reference>
<organism evidence="6">
    <name type="scientific">Campylobacter ureolyticus</name>
    <dbReference type="NCBI Taxonomy" id="827"/>
    <lineage>
        <taxon>Bacteria</taxon>
        <taxon>Pseudomonadati</taxon>
        <taxon>Campylobacterota</taxon>
        <taxon>Epsilonproteobacteria</taxon>
        <taxon>Campylobacterales</taxon>
        <taxon>Campylobacteraceae</taxon>
        <taxon>Campylobacter</taxon>
    </lineage>
</organism>
<dbReference type="InterPro" id="IPR016032">
    <property type="entry name" value="Sig_transdc_resp-reg_C-effctor"/>
</dbReference>
<feature type="domain" description="Response regulatory" evidence="4">
    <location>
        <begin position="3"/>
        <end position="116"/>
    </location>
</feature>
<dbReference type="SMART" id="SM00862">
    <property type="entry name" value="Trans_reg_C"/>
    <property type="match status" value="1"/>
</dbReference>
<dbReference type="AlphaFoldDB" id="A0A6N2T9L4"/>
<evidence type="ECO:0000256" key="2">
    <source>
        <dbReference type="PROSITE-ProRule" id="PRU00169"/>
    </source>
</evidence>
<proteinExistence type="predicted"/>
<dbReference type="SUPFAM" id="SSF52172">
    <property type="entry name" value="CheY-like"/>
    <property type="match status" value="1"/>
</dbReference>
<dbReference type="RefSeq" id="WP_156847537.1">
    <property type="nucleotide sequence ID" value="NZ_CACRSK010000006.1"/>
</dbReference>
<evidence type="ECO:0000313" key="6">
    <source>
        <dbReference type="EMBL" id="VYT01232.1"/>
    </source>
</evidence>
<dbReference type="InterPro" id="IPR011006">
    <property type="entry name" value="CheY-like_superfamily"/>
</dbReference>
<keyword evidence="1 3" id="KW-0238">DNA-binding</keyword>
<dbReference type="GO" id="GO:0006355">
    <property type="term" value="P:regulation of DNA-templated transcription"/>
    <property type="evidence" value="ECO:0007669"/>
    <property type="project" value="InterPro"/>
</dbReference>
<feature type="DNA-binding region" description="OmpR/PhoB-type" evidence="3">
    <location>
        <begin position="100"/>
        <end position="196"/>
    </location>
</feature>
<dbReference type="InterPro" id="IPR036388">
    <property type="entry name" value="WH-like_DNA-bd_sf"/>
</dbReference>